<accession>A0A397UIZ6</accession>
<evidence type="ECO:0000256" key="6">
    <source>
        <dbReference type="ARBA" id="ARBA00022840"/>
    </source>
</evidence>
<dbReference type="InterPro" id="IPR011009">
    <property type="entry name" value="Kinase-like_dom_sf"/>
</dbReference>
<keyword evidence="9" id="KW-1185">Reference proteome</keyword>
<evidence type="ECO:0000256" key="4">
    <source>
        <dbReference type="ARBA" id="ARBA00022741"/>
    </source>
</evidence>
<dbReference type="AlphaFoldDB" id="A0A397UIZ6"/>
<evidence type="ECO:0000313" key="9">
    <source>
        <dbReference type="Proteomes" id="UP000266673"/>
    </source>
</evidence>
<reference evidence="8 9" key="1">
    <citation type="submission" date="2018-06" db="EMBL/GenBank/DDBJ databases">
        <title>Comparative genomics reveals the genomic features of Rhizophagus irregularis, R. cerebriforme, R. diaphanum and Gigaspora rosea, and their symbiotic lifestyle signature.</title>
        <authorList>
            <person name="Morin E."/>
            <person name="San Clemente H."/>
            <person name="Chen E.C.H."/>
            <person name="De La Providencia I."/>
            <person name="Hainaut M."/>
            <person name="Kuo A."/>
            <person name="Kohler A."/>
            <person name="Murat C."/>
            <person name="Tang N."/>
            <person name="Roy S."/>
            <person name="Loubradou J."/>
            <person name="Henrissat B."/>
            <person name="Grigoriev I.V."/>
            <person name="Corradi N."/>
            <person name="Roux C."/>
            <person name="Martin F.M."/>
        </authorList>
    </citation>
    <scope>NUCLEOTIDE SEQUENCE [LARGE SCALE GENOMIC DNA]</scope>
    <source>
        <strain evidence="8 9">DAOM 194757</strain>
    </source>
</reference>
<dbReference type="PANTHER" id="PTHR46485">
    <property type="entry name" value="LIM DOMAIN KINASE 1"/>
    <property type="match status" value="1"/>
</dbReference>
<dbReference type="EMBL" id="QKWP01001678">
    <property type="protein sequence ID" value="RIB07303.1"/>
    <property type="molecule type" value="Genomic_DNA"/>
</dbReference>
<evidence type="ECO:0000313" key="8">
    <source>
        <dbReference type="EMBL" id="RIB07303.1"/>
    </source>
</evidence>
<name>A0A397UIZ6_9GLOM</name>
<evidence type="ECO:0000256" key="3">
    <source>
        <dbReference type="ARBA" id="ARBA00022679"/>
    </source>
</evidence>
<dbReference type="InterPro" id="IPR001245">
    <property type="entry name" value="Ser-Thr/Tyr_kinase_cat_dom"/>
</dbReference>
<dbReference type="Pfam" id="PF07714">
    <property type="entry name" value="PK_Tyr_Ser-Thr"/>
    <property type="match status" value="1"/>
</dbReference>
<gene>
    <name evidence="8" type="ORF">C2G38_1984556</name>
</gene>
<keyword evidence="2" id="KW-0723">Serine/threonine-protein kinase</keyword>
<dbReference type="GO" id="GO:0004674">
    <property type="term" value="F:protein serine/threonine kinase activity"/>
    <property type="evidence" value="ECO:0007669"/>
    <property type="project" value="UniProtKB-KW"/>
</dbReference>
<comment type="similarity">
    <text evidence="1">Belongs to the protein kinase superfamily. TKL Ser/Thr protein kinase family.</text>
</comment>
<keyword evidence="4" id="KW-0547">Nucleotide-binding</keyword>
<comment type="caution">
    <text evidence="8">The sequence shown here is derived from an EMBL/GenBank/DDBJ whole genome shotgun (WGS) entry which is preliminary data.</text>
</comment>
<dbReference type="STRING" id="44941.A0A397UIZ6"/>
<evidence type="ECO:0000256" key="1">
    <source>
        <dbReference type="ARBA" id="ARBA00005843"/>
    </source>
</evidence>
<dbReference type="GO" id="GO:0005524">
    <property type="term" value="F:ATP binding"/>
    <property type="evidence" value="ECO:0007669"/>
    <property type="project" value="UniProtKB-KW"/>
</dbReference>
<dbReference type="Gene3D" id="1.10.510.10">
    <property type="entry name" value="Transferase(Phosphotransferase) domain 1"/>
    <property type="match status" value="1"/>
</dbReference>
<proteinExistence type="inferred from homology"/>
<sequence length="113" mass="13607">VAIKHLNRNNGKNDEYKYFVRELKSLKKLDHPNIIHFYGVTKGCIKIRAYCLVLEYANNGNLRNYLQDNKLDWKEKKRIATEISLGLLFLHKNEIIHRDFVRNLLFSIIFFYY</sequence>
<dbReference type="PANTHER" id="PTHR46485:SF5">
    <property type="entry name" value="CENTER DIVIDER, ISOFORM A"/>
    <property type="match status" value="1"/>
</dbReference>
<feature type="non-terminal residue" evidence="8">
    <location>
        <position position="1"/>
    </location>
</feature>
<dbReference type="OrthoDB" id="544350at2759"/>
<dbReference type="Proteomes" id="UP000266673">
    <property type="component" value="Unassembled WGS sequence"/>
</dbReference>
<feature type="domain" description="Protein kinase" evidence="7">
    <location>
        <begin position="1"/>
        <end position="113"/>
    </location>
</feature>
<dbReference type="InterPro" id="IPR050940">
    <property type="entry name" value="Actin_reg-Ser/Thr_kinase"/>
</dbReference>
<evidence type="ECO:0000256" key="2">
    <source>
        <dbReference type="ARBA" id="ARBA00022527"/>
    </source>
</evidence>
<dbReference type="PROSITE" id="PS50011">
    <property type="entry name" value="PROTEIN_KINASE_DOM"/>
    <property type="match status" value="1"/>
</dbReference>
<keyword evidence="3" id="KW-0808">Transferase</keyword>
<dbReference type="SUPFAM" id="SSF56112">
    <property type="entry name" value="Protein kinase-like (PK-like)"/>
    <property type="match status" value="1"/>
</dbReference>
<dbReference type="InterPro" id="IPR000719">
    <property type="entry name" value="Prot_kinase_dom"/>
</dbReference>
<evidence type="ECO:0000256" key="5">
    <source>
        <dbReference type="ARBA" id="ARBA00022777"/>
    </source>
</evidence>
<keyword evidence="6" id="KW-0067">ATP-binding</keyword>
<organism evidence="8 9">
    <name type="scientific">Gigaspora rosea</name>
    <dbReference type="NCBI Taxonomy" id="44941"/>
    <lineage>
        <taxon>Eukaryota</taxon>
        <taxon>Fungi</taxon>
        <taxon>Fungi incertae sedis</taxon>
        <taxon>Mucoromycota</taxon>
        <taxon>Glomeromycotina</taxon>
        <taxon>Glomeromycetes</taxon>
        <taxon>Diversisporales</taxon>
        <taxon>Gigasporaceae</taxon>
        <taxon>Gigaspora</taxon>
    </lineage>
</organism>
<evidence type="ECO:0000259" key="7">
    <source>
        <dbReference type="PROSITE" id="PS50011"/>
    </source>
</evidence>
<keyword evidence="5 8" id="KW-0418">Kinase</keyword>
<protein>
    <submittedName>
        <fullName evidence="8">Kinase-like domain-containing protein</fullName>
    </submittedName>
</protein>